<keyword evidence="1" id="KW-0472">Membrane</keyword>
<dbReference type="GO" id="GO:0043235">
    <property type="term" value="C:receptor complex"/>
    <property type="evidence" value="ECO:0007669"/>
    <property type="project" value="TreeGrafter"/>
</dbReference>
<dbReference type="GO" id="GO:0005524">
    <property type="term" value="F:ATP binding"/>
    <property type="evidence" value="ECO:0007669"/>
    <property type="project" value="InterPro"/>
</dbReference>
<dbReference type="Proteomes" id="UP000230750">
    <property type="component" value="Unassembled WGS sequence"/>
</dbReference>
<dbReference type="GO" id="GO:0004714">
    <property type="term" value="F:transmembrane receptor protein tyrosine kinase activity"/>
    <property type="evidence" value="ECO:0007669"/>
    <property type="project" value="TreeGrafter"/>
</dbReference>
<keyword evidence="1" id="KW-0812">Transmembrane</keyword>
<dbReference type="InterPro" id="IPR001245">
    <property type="entry name" value="Ser-Thr/Tyr_kinase_cat_dom"/>
</dbReference>
<dbReference type="PROSITE" id="PS50011">
    <property type="entry name" value="PROTEIN_KINASE_DOM"/>
    <property type="match status" value="1"/>
</dbReference>
<dbReference type="InterPro" id="IPR011009">
    <property type="entry name" value="Kinase-like_dom_sf"/>
</dbReference>
<dbReference type="Pfam" id="PF07714">
    <property type="entry name" value="PK_Tyr_Ser-Thr"/>
    <property type="match status" value="1"/>
</dbReference>
<keyword evidence="4" id="KW-1185">Reference proteome</keyword>
<evidence type="ECO:0000313" key="4">
    <source>
        <dbReference type="Proteomes" id="UP000230750"/>
    </source>
</evidence>
<keyword evidence="1" id="KW-1133">Transmembrane helix</keyword>
<dbReference type="EMBL" id="MRZV01000985">
    <property type="protein sequence ID" value="PIK41829.1"/>
    <property type="molecule type" value="Genomic_DNA"/>
</dbReference>
<dbReference type="PRINTS" id="PR00109">
    <property type="entry name" value="TYRKINASE"/>
</dbReference>
<dbReference type="SUPFAM" id="SSF56112">
    <property type="entry name" value="Protein kinase-like (PK-like)"/>
    <property type="match status" value="1"/>
</dbReference>
<dbReference type="InterPro" id="IPR000719">
    <property type="entry name" value="Prot_kinase_dom"/>
</dbReference>
<feature type="domain" description="Protein kinase" evidence="2">
    <location>
        <begin position="86"/>
        <end position="363"/>
    </location>
</feature>
<proteinExistence type="predicted"/>
<feature type="transmembrane region" description="Helical" evidence="1">
    <location>
        <begin position="6"/>
        <end position="26"/>
    </location>
</feature>
<dbReference type="InterPro" id="IPR050122">
    <property type="entry name" value="RTK"/>
</dbReference>
<reference evidence="3 4" key="1">
    <citation type="journal article" date="2017" name="PLoS Biol.">
        <title>The sea cucumber genome provides insights into morphological evolution and visceral regeneration.</title>
        <authorList>
            <person name="Zhang X."/>
            <person name="Sun L."/>
            <person name="Yuan J."/>
            <person name="Sun Y."/>
            <person name="Gao Y."/>
            <person name="Zhang L."/>
            <person name="Li S."/>
            <person name="Dai H."/>
            <person name="Hamel J.F."/>
            <person name="Liu C."/>
            <person name="Yu Y."/>
            <person name="Liu S."/>
            <person name="Lin W."/>
            <person name="Guo K."/>
            <person name="Jin S."/>
            <person name="Xu P."/>
            <person name="Storey K.B."/>
            <person name="Huan P."/>
            <person name="Zhang T."/>
            <person name="Zhou Y."/>
            <person name="Zhang J."/>
            <person name="Lin C."/>
            <person name="Li X."/>
            <person name="Xing L."/>
            <person name="Huo D."/>
            <person name="Sun M."/>
            <person name="Wang L."/>
            <person name="Mercier A."/>
            <person name="Li F."/>
            <person name="Yang H."/>
            <person name="Xiang J."/>
        </authorList>
    </citation>
    <scope>NUCLEOTIDE SEQUENCE [LARGE SCALE GENOMIC DNA]</scope>
    <source>
        <strain evidence="3">Shaxun</strain>
        <tissue evidence="3">Muscle</tissue>
    </source>
</reference>
<name>A0A2G8K1I5_STIJA</name>
<keyword evidence="3" id="KW-0418">Kinase</keyword>
<keyword evidence="3" id="KW-0808">Transferase</keyword>
<sequence>MGEATVVVLVIVIVLILLVLIGVGYWRYLKIQESRGVLTLRNSTVSRRSTLFGQRGSFTGAIQRIHLGDTKRRSIANHKKRSPKDVTLIAKLAGDGIITTWTAKAVSTPSNDPQFVARTVTDSAQMTDLYNFQSCAAYLSSLEKNTNLVNFFGAAVDNVPYYIYQEHVQCGSMRDYLMMTYRQERSSRCDIFADDQRIFRTRDRRSLLISFAKRVANGMAFLESKKFRHPGLSARKVLLTPAGNCKLYDFWPRRLTSHRVKQILCKKPKPVAWLAPEILFLDEYVDRSDSWSYGVLLWEIFSLGETPHVGKTCDEIEAFLRANDNLSQPLSCPEGWYGLMLSTWDRRPRNRPSFQQIKEDIVTIAGHADGNGEI</sequence>
<dbReference type="STRING" id="307972.A0A2G8K1I5"/>
<comment type="caution">
    <text evidence="3">The sequence shown here is derived from an EMBL/GenBank/DDBJ whole genome shotgun (WGS) entry which is preliminary data.</text>
</comment>
<dbReference type="PANTHER" id="PTHR24416:SF600">
    <property type="entry name" value="PDGF- AND VEGF-RECEPTOR RELATED, ISOFORM J"/>
    <property type="match status" value="1"/>
</dbReference>
<dbReference type="PANTHER" id="PTHR24416">
    <property type="entry name" value="TYROSINE-PROTEIN KINASE RECEPTOR"/>
    <property type="match status" value="1"/>
</dbReference>
<evidence type="ECO:0000259" key="2">
    <source>
        <dbReference type="PROSITE" id="PS50011"/>
    </source>
</evidence>
<dbReference type="GO" id="GO:0005886">
    <property type="term" value="C:plasma membrane"/>
    <property type="evidence" value="ECO:0007669"/>
    <property type="project" value="TreeGrafter"/>
</dbReference>
<dbReference type="GO" id="GO:0007169">
    <property type="term" value="P:cell surface receptor protein tyrosine kinase signaling pathway"/>
    <property type="evidence" value="ECO:0007669"/>
    <property type="project" value="TreeGrafter"/>
</dbReference>
<dbReference type="AlphaFoldDB" id="A0A2G8K1I5"/>
<dbReference type="Gene3D" id="1.10.510.10">
    <property type="entry name" value="Transferase(Phosphotransferase) domain 1"/>
    <property type="match status" value="1"/>
</dbReference>
<accession>A0A2G8K1I5</accession>
<protein>
    <submittedName>
        <fullName evidence="3">Chain A, Fgf Receptor (Fgfr) 4 Kinase Domain</fullName>
    </submittedName>
</protein>
<evidence type="ECO:0000313" key="3">
    <source>
        <dbReference type="EMBL" id="PIK41829.1"/>
    </source>
</evidence>
<dbReference type="OrthoDB" id="4062651at2759"/>
<organism evidence="3 4">
    <name type="scientific">Stichopus japonicus</name>
    <name type="common">Sea cucumber</name>
    <dbReference type="NCBI Taxonomy" id="307972"/>
    <lineage>
        <taxon>Eukaryota</taxon>
        <taxon>Metazoa</taxon>
        <taxon>Echinodermata</taxon>
        <taxon>Eleutherozoa</taxon>
        <taxon>Echinozoa</taxon>
        <taxon>Holothuroidea</taxon>
        <taxon>Aspidochirotacea</taxon>
        <taxon>Aspidochirotida</taxon>
        <taxon>Stichopodidae</taxon>
        <taxon>Apostichopus</taxon>
    </lineage>
</organism>
<gene>
    <name evidence="3" type="ORF">BSL78_21310</name>
</gene>
<evidence type="ECO:0000256" key="1">
    <source>
        <dbReference type="SAM" id="Phobius"/>
    </source>
</evidence>
<keyword evidence="3" id="KW-0675">Receptor</keyword>